<proteinExistence type="predicted"/>
<evidence type="ECO:0000259" key="1">
    <source>
        <dbReference type="Pfam" id="PF00717"/>
    </source>
</evidence>
<name>A0A427V8Y0_9ENTR</name>
<sequence length="123" mass="13748">MGFPSPAADFAETTLSLDAMFIKRPHATYFMRAGQMHWRAGIMKDALLVIDSSLPALDGSIVVCVLAGDYEIRRMRLYPSPHLEHLDTFEKATLADDDDQIFGVVAYIVNDARSQEFDDLPVI</sequence>
<dbReference type="SUPFAM" id="SSF51306">
    <property type="entry name" value="LexA/Signal peptidase"/>
    <property type="match status" value="1"/>
</dbReference>
<dbReference type="AlphaFoldDB" id="A0A427V8Y0"/>
<dbReference type="Proteomes" id="UP000275331">
    <property type="component" value="Unassembled WGS sequence"/>
</dbReference>
<evidence type="ECO:0000313" key="2">
    <source>
        <dbReference type="EMBL" id="RSE29194.1"/>
    </source>
</evidence>
<evidence type="ECO:0000313" key="3">
    <source>
        <dbReference type="Proteomes" id="UP000275331"/>
    </source>
</evidence>
<dbReference type="EMBL" id="RHXB01000001">
    <property type="protein sequence ID" value="RSE29194.1"/>
    <property type="molecule type" value="Genomic_DNA"/>
</dbReference>
<dbReference type="OrthoDB" id="6505225at2"/>
<reference evidence="2 3" key="1">
    <citation type="submission" date="2018-10" db="EMBL/GenBank/DDBJ databases">
        <title>Transmission dynamics of multidrug resistant bacteria on intensive care unit surfaces.</title>
        <authorList>
            <person name="D'Souza A.W."/>
            <person name="Potter R.F."/>
            <person name="Wallace M."/>
            <person name="Shupe A."/>
            <person name="Patel S."/>
            <person name="Sun S."/>
            <person name="Gul D."/>
            <person name="Kwon J.H."/>
            <person name="Andleeb S."/>
            <person name="Burnham C.-A.D."/>
            <person name="Dantas G."/>
        </authorList>
    </citation>
    <scope>NUCLEOTIDE SEQUENCE [LARGE SCALE GENOMIC DNA]</scope>
    <source>
        <strain evidence="2 3">AS_373</strain>
    </source>
</reference>
<comment type="caution">
    <text evidence="2">The sequence shown here is derived from an EMBL/GenBank/DDBJ whole genome shotgun (WGS) entry which is preliminary data.</text>
</comment>
<protein>
    <recommendedName>
        <fullName evidence="1">Peptidase S24/S26A/S26B/S26C domain-containing protein</fullName>
    </recommendedName>
</protein>
<dbReference type="Pfam" id="PF00717">
    <property type="entry name" value="Peptidase_S24"/>
    <property type="match status" value="1"/>
</dbReference>
<feature type="domain" description="Peptidase S24/S26A/S26B/S26C" evidence="1">
    <location>
        <begin position="1"/>
        <end position="76"/>
    </location>
</feature>
<accession>A0A427V8Y0</accession>
<dbReference type="Gene3D" id="2.10.109.10">
    <property type="entry name" value="Umud Fragment, subunit A"/>
    <property type="match status" value="1"/>
</dbReference>
<dbReference type="InterPro" id="IPR015927">
    <property type="entry name" value="Peptidase_S24_S26A/B/C"/>
</dbReference>
<organism evidence="2 3">
    <name type="scientific">Atlantibacter subterraneus</name>
    <dbReference type="NCBI Taxonomy" id="255519"/>
    <lineage>
        <taxon>Bacteria</taxon>
        <taxon>Pseudomonadati</taxon>
        <taxon>Pseudomonadota</taxon>
        <taxon>Gammaproteobacteria</taxon>
        <taxon>Enterobacterales</taxon>
        <taxon>Enterobacteriaceae</taxon>
        <taxon>Atlantibacter</taxon>
    </lineage>
</organism>
<dbReference type="RefSeq" id="WP_125292242.1">
    <property type="nucleotide sequence ID" value="NZ_RHWZ01000002.1"/>
</dbReference>
<dbReference type="InterPro" id="IPR036286">
    <property type="entry name" value="LexA/Signal_pep-like_sf"/>
</dbReference>
<gene>
    <name evidence="2" type="ORF">EGT71_01350</name>
</gene>